<dbReference type="Gene3D" id="3.10.105.10">
    <property type="entry name" value="Dipeptide-binding Protein, Domain 3"/>
    <property type="match status" value="1"/>
</dbReference>
<evidence type="ECO:0000256" key="3">
    <source>
        <dbReference type="ARBA" id="ARBA00022729"/>
    </source>
</evidence>
<evidence type="ECO:0000256" key="2">
    <source>
        <dbReference type="ARBA" id="ARBA00022448"/>
    </source>
</evidence>
<dbReference type="CDD" id="cd00995">
    <property type="entry name" value="PBP2_NikA_DppA_OppA_like"/>
    <property type="match status" value="1"/>
</dbReference>
<organism evidence="6 7">
    <name type="scientific">Fusibacter paucivorans</name>
    <dbReference type="NCBI Taxonomy" id="76009"/>
    <lineage>
        <taxon>Bacteria</taxon>
        <taxon>Bacillati</taxon>
        <taxon>Bacillota</taxon>
        <taxon>Clostridia</taxon>
        <taxon>Eubacteriales</taxon>
        <taxon>Eubacteriales Family XII. Incertae Sedis</taxon>
        <taxon>Fusibacter</taxon>
    </lineage>
</organism>
<dbReference type="InterPro" id="IPR039424">
    <property type="entry name" value="SBP_5"/>
</dbReference>
<comment type="caution">
    <text evidence="6">The sequence shown here is derived from an EMBL/GenBank/DDBJ whole genome shotgun (WGS) entry which is preliminary data.</text>
</comment>
<feature type="signal peptide" evidence="4">
    <location>
        <begin position="1"/>
        <end position="25"/>
    </location>
</feature>
<dbReference type="SUPFAM" id="SSF53850">
    <property type="entry name" value="Periplasmic binding protein-like II"/>
    <property type="match status" value="1"/>
</dbReference>
<comment type="similarity">
    <text evidence="1">Belongs to the bacterial solute-binding protein 5 family.</text>
</comment>
<dbReference type="PIRSF" id="PIRSF002741">
    <property type="entry name" value="MppA"/>
    <property type="match status" value="1"/>
</dbReference>
<evidence type="ECO:0000256" key="1">
    <source>
        <dbReference type="ARBA" id="ARBA00005695"/>
    </source>
</evidence>
<keyword evidence="7" id="KW-1185">Reference proteome</keyword>
<feature type="chain" id="PRO_5046229064" evidence="4">
    <location>
        <begin position="26"/>
        <end position="520"/>
    </location>
</feature>
<gene>
    <name evidence="6" type="ORF">KHM83_13315</name>
</gene>
<dbReference type="PANTHER" id="PTHR30290:SF9">
    <property type="entry name" value="OLIGOPEPTIDE-BINDING PROTEIN APPA"/>
    <property type="match status" value="1"/>
</dbReference>
<dbReference type="RefSeq" id="WP_213237520.1">
    <property type="nucleotide sequence ID" value="NZ_JAHBCL010000023.1"/>
</dbReference>
<reference evidence="6 7" key="1">
    <citation type="submission" date="2021-05" db="EMBL/GenBank/DDBJ databases">
        <title>Fusibacter ferrireducens sp. nov., an anaerobic, sulfur- and Fe-reducing bacterium isolated from the mangrove sediment.</title>
        <authorList>
            <person name="Qiu D."/>
        </authorList>
    </citation>
    <scope>NUCLEOTIDE SEQUENCE [LARGE SCALE GENOMIC DNA]</scope>
    <source>
        <strain evidence="6 7">DSM 12116</strain>
    </source>
</reference>
<dbReference type="Pfam" id="PF00496">
    <property type="entry name" value="SBP_bac_5"/>
    <property type="match status" value="1"/>
</dbReference>
<keyword evidence="2" id="KW-0813">Transport</keyword>
<keyword evidence="3 4" id="KW-0732">Signal</keyword>
<evidence type="ECO:0000256" key="4">
    <source>
        <dbReference type="SAM" id="SignalP"/>
    </source>
</evidence>
<dbReference type="Gene3D" id="3.90.76.10">
    <property type="entry name" value="Dipeptide-binding Protein, Domain 1"/>
    <property type="match status" value="1"/>
</dbReference>
<proteinExistence type="inferred from homology"/>
<name>A0ABS5PTF0_9FIRM</name>
<evidence type="ECO:0000313" key="7">
    <source>
        <dbReference type="Proteomes" id="UP000746471"/>
    </source>
</evidence>
<dbReference type="InterPro" id="IPR030678">
    <property type="entry name" value="Peptide/Ni-bd"/>
</dbReference>
<feature type="domain" description="Solute-binding protein family 5" evidence="5">
    <location>
        <begin position="94"/>
        <end position="440"/>
    </location>
</feature>
<sequence>MMKKLRRLLALVLTVAMILSITACGNGKEAETNTASTGSSSNADASAPAKDTLVVVTRSEATNLDPHNNTSLSSFMVERAIYDRLVDKDENGFIVPCAATEWEIVDDTTIRFHLRDDIYFHNGEKLTAEDVKYSIARAEKEAGSRTFFKFFDGANTEVIDDTTIDIKVYEPFAPVFNYLSSARGSIVCASAMESMGSDAYGRNPIGSGPLKFTEWVAGDHIELARNDDYWGDKVAYKDLIFRVIGEDASRAIELESGGADISLYIAQQDISSLESNPETEVISVPSYATVSVAFNSVKFDYLQDVRVRKALAMALDREGIVEAVYHGSATVADSVYSSVIPYHTSNEIVSYDPEAAKALLEEAGFDFSQPIKLVTMGSASAVAISEIVQNMWESIGLSVETSILDWAVFSQTMADPGLPVIILDSNASSGDPDHGFYNWTWTEAGVHNDPLITELLEKGKQTYKDDDRAKIYAELQEVCIDYYGLVPIAFTDSTFGIRSNVKGFIPDSGNVLDLTKIHFE</sequence>
<dbReference type="Proteomes" id="UP000746471">
    <property type="component" value="Unassembled WGS sequence"/>
</dbReference>
<dbReference type="InterPro" id="IPR000914">
    <property type="entry name" value="SBP_5_dom"/>
</dbReference>
<protein>
    <submittedName>
        <fullName evidence="6">ABC transporter substrate-binding protein</fullName>
    </submittedName>
</protein>
<dbReference type="Gene3D" id="3.40.190.10">
    <property type="entry name" value="Periplasmic binding protein-like II"/>
    <property type="match status" value="1"/>
</dbReference>
<dbReference type="EMBL" id="JAHBCL010000023">
    <property type="protein sequence ID" value="MBS7527659.1"/>
    <property type="molecule type" value="Genomic_DNA"/>
</dbReference>
<dbReference type="PANTHER" id="PTHR30290">
    <property type="entry name" value="PERIPLASMIC BINDING COMPONENT OF ABC TRANSPORTER"/>
    <property type="match status" value="1"/>
</dbReference>
<accession>A0ABS5PTF0</accession>
<evidence type="ECO:0000259" key="5">
    <source>
        <dbReference type="Pfam" id="PF00496"/>
    </source>
</evidence>
<dbReference type="PROSITE" id="PS51257">
    <property type="entry name" value="PROKAR_LIPOPROTEIN"/>
    <property type="match status" value="1"/>
</dbReference>
<evidence type="ECO:0000313" key="6">
    <source>
        <dbReference type="EMBL" id="MBS7527659.1"/>
    </source>
</evidence>